<accession>A0ABR2K1W8</accession>
<dbReference type="EMBL" id="JAPFFF010000008">
    <property type="protein sequence ID" value="KAK8884721.1"/>
    <property type="molecule type" value="Genomic_DNA"/>
</dbReference>
<gene>
    <name evidence="1" type="ORF">M9Y10_043840</name>
</gene>
<reference evidence="1 2" key="1">
    <citation type="submission" date="2024-04" db="EMBL/GenBank/DDBJ databases">
        <title>Tritrichomonas musculus Genome.</title>
        <authorList>
            <person name="Alves-Ferreira E."/>
            <person name="Grigg M."/>
            <person name="Lorenzi H."/>
            <person name="Galac M."/>
        </authorList>
    </citation>
    <scope>NUCLEOTIDE SEQUENCE [LARGE SCALE GENOMIC DNA]</scope>
    <source>
        <strain evidence="1 2">EAF2021</strain>
    </source>
</reference>
<evidence type="ECO:0000313" key="1">
    <source>
        <dbReference type="EMBL" id="KAK8884721.1"/>
    </source>
</evidence>
<evidence type="ECO:0000313" key="2">
    <source>
        <dbReference type="Proteomes" id="UP001470230"/>
    </source>
</evidence>
<dbReference type="Proteomes" id="UP001470230">
    <property type="component" value="Unassembled WGS sequence"/>
</dbReference>
<protein>
    <submittedName>
        <fullName evidence="1">Uncharacterized protein</fullName>
    </submittedName>
</protein>
<sequence length="81" mass="9541">MDEVEFVKIQGNITRRFAPLPKIDCINLFGIAYYTDVLDELNYQGDRAKTFGEWSQTKNSELVKEEMNLKNQHCQTNRLRN</sequence>
<organism evidence="1 2">
    <name type="scientific">Tritrichomonas musculus</name>
    <dbReference type="NCBI Taxonomy" id="1915356"/>
    <lineage>
        <taxon>Eukaryota</taxon>
        <taxon>Metamonada</taxon>
        <taxon>Parabasalia</taxon>
        <taxon>Tritrichomonadida</taxon>
        <taxon>Tritrichomonadidae</taxon>
        <taxon>Tritrichomonas</taxon>
    </lineage>
</organism>
<comment type="caution">
    <text evidence="1">The sequence shown here is derived from an EMBL/GenBank/DDBJ whole genome shotgun (WGS) entry which is preliminary data.</text>
</comment>
<name>A0ABR2K1W8_9EUKA</name>
<proteinExistence type="predicted"/>
<keyword evidence="2" id="KW-1185">Reference proteome</keyword>